<dbReference type="Pfam" id="PF13560">
    <property type="entry name" value="HTH_31"/>
    <property type="match status" value="1"/>
</dbReference>
<dbReference type="AlphaFoldDB" id="A0A5R8PE76"/>
<dbReference type="OrthoDB" id="4285266at2"/>
<proteinExistence type="predicted"/>
<evidence type="ECO:0000313" key="3">
    <source>
        <dbReference type="Proteomes" id="UP000308349"/>
    </source>
</evidence>
<dbReference type="GO" id="GO:0003677">
    <property type="term" value="F:DNA binding"/>
    <property type="evidence" value="ECO:0007669"/>
    <property type="project" value="InterPro"/>
</dbReference>
<dbReference type="InterPro" id="IPR001387">
    <property type="entry name" value="Cro/C1-type_HTH"/>
</dbReference>
<protein>
    <submittedName>
        <fullName evidence="2">Helix-turn-helix domain-containing protein</fullName>
    </submittedName>
</protein>
<reference evidence="2 3" key="1">
    <citation type="submission" date="2019-05" db="EMBL/GenBank/DDBJ databases">
        <title>Genomes sequences of two Nocardia cyriacigeorgica environmental isolates, type strains Nocardia asteroides ATCC 19247 and Nocardia cyriacigeorgica DSM 44484.</title>
        <authorList>
            <person name="Vautrin F."/>
            <person name="Bergeron E."/>
            <person name="Dubost A."/>
            <person name="Abrouk D."/>
            <person name="Rodriguez Nava V."/>
            <person name="Pujic P."/>
        </authorList>
    </citation>
    <scope>NUCLEOTIDE SEQUENCE [LARGE SCALE GENOMIC DNA]</scope>
    <source>
        <strain evidence="2 3">EML 1456</strain>
    </source>
</reference>
<sequence>MIQQSSIICAAAIVTACENMLYAATLVSIHHGDTSHPSEQARITQKGGPVTKSTTILRRQLGRQLRELRVASGLPIVEAARRIERGAGTLQRLEKGENPRIRLLDVEALTKLYDAPERLEGLLELARRAREGEGEGGAWWHEYGDVIPDEFALYLDLETIASTLSIYRPELVPGLFQTPRYTKALDSVFFPSETPEELDERVRVRRNRQRIITRRYDPVTVHLVLEEAVIRRVIGGPRVMAEQLRHLADQPPNVTVQIIPFTAPFPLGTAVGPFVVLDFDDSTGEPSTIYIEGYGTSTYYERTGLVKRYRSAFEQLRAVALSPADSKRLLRTASREYGA</sequence>
<organism evidence="2 3">
    <name type="scientific">Nocardia cyriacigeorgica</name>
    <dbReference type="NCBI Taxonomy" id="135487"/>
    <lineage>
        <taxon>Bacteria</taxon>
        <taxon>Bacillati</taxon>
        <taxon>Actinomycetota</taxon>
        <taxon>Actinomycetes</taxon>
        <taxon>Mycobacteriales</taxon>
        <taxon>Nocardiaceae</taxon>
        <taxon>Nocardia</taxon>
    </lineage>
</organism>
<dbReference type="EMBL" id="VBUU01000011">
    <property type="protein sequence ID" value="TLG10812.1"/>
    <property type="molecule type" value="Genomic_DNA"/>
</dbReference>
<evidence type="ECO:0000313" key="2">
    <source>
        <dbReference type="EMBL" id="TLG10812.1"/>
    </source>
</evidence>
<feature type="domain" description="HTH cro/C1-type" evidence="1">
    <location>
        <begin position="65"/>
        <end position="119"/>
    </location>
</feature>
<dbReference type="PROSITE" id="PS50943">
    <property type="entry name" value="HTH_CROC1"/>
    <property type="match status" value="1"/>
</dbReference>
<dbReference type="SUPFAM" id="SSF47413">
    <property type="entry name" value="lambda repressor-like DNA-binding domains"/>
    <property type="match status" value="1"/>
</dbReference>
<name>A0A5R8PE76_9NOCA</name>
<dbReference type="CDD" id="cd00093">
    <property type="entry name" value="HTH_XRE"/>
    <property type="match status" value="1"/>
</dbReference>
<accession>A0A5R8PE76</accession>
<dbReference type="Pfam" id="PF19054">
    <property type="entry name" value="DUF5753"/>
    <property type="match status" value="1"/>
</dbReference>
<comment type="caution">
    <text evidence="2">The sequence shown here is derived from an EMBL/GenBank/DDBJ whole genome shotgun (WGS) entry which is preliminary data.</text>
</comment>
<evidence type="ECO:0000259" key="1">
    <source>
        <dbReference type="PROSITE" id="PS50943"/>
    </source>
</evidence>
<dbReference type="InterPro" id="IPR043917">
    <property type="entry name" value="DUF5753"/>
</dbReference>
<dbReference type="Proteomes" id="UP000308349">
    <property type="component" value="Unassembled WGS sequence"/>
</dbReference>
<dbReference type="InterPro" id="IPR010982">
    <property type="entry name" value="Lambda_DNA-bd_dom_sf"/>
</dbReference>
<dbReference type="Gene3D" id="1.10.260.40">
    <property type="entry name" value="lambda repressor-like DNA-binding domains"/>
    <property type="match status" value="1"/>
</dbReference>
<gene>
    <name evidence="2" type="ORF">FEK35_12855</name>
</gene>